<organism evidence="1 3">
    <name type="scientific">Drosophila kikkawai</name>
    <name type="common">Fruit fly</name>
    <dbReference type="NCBI Taxonomy" id="30033"/>
    <lineage>
        <taxon>Eukaryota</taxon>
        <taxon>Metazoa</taxon>
        <taxon>Ecdysozoa</taxon>
        <taxon>Arthropoda</taxon>
        <taxon>Hexapoda</taxon>
        <taxon>Insecta</taxon>
        <taxon>Pterygota</taxon>
        <taxon>Neoptera</taxon>
        <taxon>Endopterygota</taxon>
        <taxon>Diptera</taxon>
        <taxon>Brachycera</taxon>
        <taxon>Muscomorpha</taxon>
        <taxon>Ephydroidea</taxon>
        <taxon>Drosophilidae</taxon>
        <taxon>Drosophila</taxon>
        <taxon>Sophophora</taxon>
    </lineage>
</organism>
<keyword evidence="1" id="KW-1185">Reference proteome</keyword>
<reference evidence="3" key="1">
    <citation type="submission" date="2025-04" db="UniProtKB">
        <authorList>
            <consortium name="RefSeq"/>
        </authorList>
    </citation>
    <scope>IDENTIFICATION</scope>
    <source>
        <strain evidence="1">14028-0561.14</strain>
    </source>
</reference>
<evidence type="ECO:0000313" key="1">
    <source>
        <dbReference type="Proteomes" id="UP001652661"/>
    </source>
</evidence>
<dbReference type="OrthoDB" id="7866203at2759"/>
<name>A0A6P4JR75_DROKI</name>
<accession>A0A6P4JR75</accession>
<dbReference type="GeneID" id="108085156"/>
<evidence type="ECO:0000313" key="2">
    <source>
        <dbReference type="RefSeq" id="XP_017037178.1"/>
    </source>
</evidence>
<dbReference type="RefSeq" id="XP_017037178.1">
    <property type="nucleotide sequence ID" value="XM_017181689.1"/>
</dbReference>
<dbReference type="AlphaFoldDB" id="A0A6P4JR75"/>
<dbReference type="Proteomes" id="UP001652661">
    <property type="component" value="Chromosome 2R"/>
</dbReference>
<reference evidence="1" key="2">
    <citation type="submission" date="2025-05" db="UniProtKB">
        <authorList>
            <consortium name="RefSeq"/>
        </authorList>
    </citation>
    <scope>NUCLEOTIDE SEQUENCE [LARGE SCALE GENOMIC DNA]</scope>
    <source>
        <strain evidence="1">14028-0561.14</strain>
    </source>
</reference>
<sequence length="45" mass="5070">MRMLCDRFAALMAGTFVGMWYSMNFPPLELPDLGGDKDKGKDSKK</sequence>
<dbReference type="RefSeq" id="XP_017037179.1">
    <property type="nucleotide sequence ID" value="XM_017181690.1"/>
</dbReference>
<protein>
    <submittedName>
        <fullName evidence="2 3">Uncharacterized protein LOC108085156 isoform X2</fullName>
    </submittedName>
</protein>
<gene>
    <name evidence="2 3" type="primary">LOC108085156</name>
</gene>
<proteinExistence type="predicted"/>
<evidence type="ECO:0000313" key="3">
    <source>
        <dbReference type="RefSeq" id="XP_017037179.1"/>
    </source>
</evidence>